<feature type="domain" description="DUF6598" evidence="1">
    <location>
        <begin position="79"/>
        <end position="334"/>
    </location>
</feature>
<reference evidence="2" key="1">
    <citation type="journal article" date="2018" name="DNA Res.">
        <title>Multiple hybrid de novo genome assembly of finger millet, an orphan allotetraploid crop.</title>
        <authorList>
            <person name="Hatakeyama M."/>
            <person name="Aluri S."/>
            <person name="Balachadran M.T."/>
            <person name="Sivarajan S.R."/>
            <person name="Patrignani A."/>
            <person name="Gruter S."/>
            <person name="Poveda L."/>
            <person name="Shimizu-Inatsugi R."/>
            <person name="Baeten J."/>
            <person name="Francoijs K.J."/>
            <person name="Nataraja K.N."/>
            <person name="Reddy Y.A.N."/>
            <person name="Phadnis S."/>
            <person name="Ravikumar R.L."/>
            <person name="Schlapbach R."/>
            <person name="Sreeman S.M."/>
            <person name="Shimizu K.K."/>
        </authorList>
    </citation>
    <scope>NUCLEOTIDE SEQUENCE</scope>
</reference>
<gene>
    <name evidence="2" type="primary">gb21696</name>
    <name evidence="2" type="ORF">PR202_gb21696</name>
</gene>
<dbReference type="EMBL" id="BQKI01000084">
    <property type="protein sequence ID" value="GJN33129.1"/>
    <property type="molecule type" value="Genomic_DNA"/>
</dbReference>
<organism evidence="2 3">
    <name type="scientific">Eleusine coracana subsp. coracana</name>
    <dbReference type="NCBI Taxonomy" id="191504"/>
    <lineage>
        <taxon>Eukaryota</taxon>
        <taxon>Viridiplantae</taxon>
        <taxon>Streptophyta</taxon>
        <taxon>Embryophyta</taxon>
        <taxon>Tracheophyta</taxon>
        <taxon>Spermatophyta</taxon>
        <taxon>Magnoliopsida</taxon>
        <taxon>Liliopsida</taxon>
        <taxon>Poales</taxon>
        <taxon>Poaceae</taxon>
        <taxon>PACMAD clade</taxon>
        <taxon>Chloridoideae</taxon>
        <taxon>Cynodonteae</taxon>
        <taxon>Eleusininae</taxon>
        <taxon>Eleusine</taxon>
    </lineage>
</organism>
<dbReference type="PANTHER" id="PTHR33065">
    <property type="entry name" value="OS07G0486400 PROTEIN"/>
    <property type="match status" value="1"/>
</dbReference>
<protein>
    <recommendedName>
        <fullName evidence="1">DUF6598 domain-containing protein</fullName>
    </recommendedName>
</protein>
<proteinExistence type="predicted"/>
<keyword evidence="3" id="KW-1185">Reference proteome</keyword>
<dbReference type="Proteomes" id="UP001054889">
    <property type="component" value="Unassembled WGS sequence"/>
</dbReference>
<comment type="caution">
    <text evidence="2">The sequence shown here is derived from an EMBL/GenBank/DDBJ whole genome shotgun (WGS) entry which is preliminary data.</text>
</comment>
<evidence type="ECO:0000313" key="2">
    <source>
        <dbReference type="EMBL" id="GJN33129.1"/>
    </source>
</evidence>
<name>A0AAV5FBS8_ELECO</name>
<sequence>MNKDHLPVELNEAGPCLLSEDEYDDDDEPGFHLRRFRERWDNSWSGADGWGDFDDTTLIPPMRYTRDGLSCGARRPDTTQIFSVKIAGIGEGLQWPLDVFGHVDMRDCIDRNRNIIFCRSRVDCQTLTDKDPNLLLTGPTRPVVLLDPVFIEVDLKVKGALEDKTLFCRVLPLTSPEPIYSRLLGFAEVSKFSTLEFTLGHIIFSLEATISVRVVNGSWPDGFHGQFSACTTRSDHDSVGETGPVIDGADSVNHMEILLLGFGSQKGPLIDDRGKIALSRRVVCVQDNSKLEVSVKACRDDSNIVVDRAGFTTKESGKSYGKLEVASCKMEVSVAWSMVSSIPELRRETILKNSLINV</sequence>
<dbReference type="InterPro" id="IPR046533">
    <property type="entry name" value="DUF6598"/>
</dbReference>
<dbReference type="PANTHER" id="PTHR33065:SF61">
    <property type="entry name" value="EXPRESSED PROTEIN"/>
    <property type="match status" value="1"/>
</dbReference>
<dbReference type="Pfam" id="PF20241">
    <property type="entry name" value="DUF6598"/>
    <property type="match status" value="1"/>
</dbReference>
<reference evidence="2" key="2">
    <citation type="submission" date="2021-12" db="EMBL/GenBank/DDBJ databases">
        <title>Resequencing data analysis of finger millet.</title>
        <authorList>
            <person name="Hatakeyama M."/>
            <person name="Aluri S."/>
            <person name="Balachadran M.T."/>
            <person name="Sivarajan S.R."/>
            <person name="Poveda L."/>
            <person name="Shimizu-Inatsugi R."/>
            <person name="Schlapbach R."/>
            <person name="Sreeman S.M."/>
            <person name="Shimizu K.K."/>
        </authorList>
    </citation>
    <scope>NUCLEOTIDE SEQUENCE</scope>
</reference>
<dbReference type="AlphaFoldDB" id="A0AAV5FBS8"/>
<accession>A0AAV5FBS8</accession>
<evidence type="ECO:0000313" key="3">
    <source>
        <dbReference type="Proteomes" id="UP001054889"/>
    </source>
</evidence>
<evidence type="ECO:0000259" key="1">
    <source>
        <dbReference type="Pfam" id="PF20241"/>
    </source>
</evidence>